<evidence type="ECO:0000256" key="9">
    <source>
        <dbReference type="SAM" id="Phobius"/>
    </source>
</evidence>
<comment type="subcellular location">
    <subcellularLocation>
        <location evidence="1">Membrane</location>
        <topology evidence="1">Multi-pass membrane protein</topology>
    </subcellularLocation>
</comment>
<feature type="transmembrane region" description="Helical" evidence="9">
    <location>
        <begin position="249"/>
        <end position="268"/>
    </location>
</feature>
<sequence length="514" mass="55062">MAQDVETEEKKIAQDGGGPDANDTDQVTVLAQPAAGRWDRLWSAVRKAAAFGRVEVRGITPIPVKERTVEKTINVFTLWWSMNTNILGITFGMIAPVYELRLRDAALVILFFTLLATTLPAYFCTLGPKLGMRQMMQARYSFGRYLVSIPVLLNLATITGFCVIMAVIGGQCLSSVSDNGRVSVVVGIVITAVVAIAISFCGFTVLHMYERYAWIPALISIAVATGTGGKELVAHAVAHDADLPPATAPAILSYGMIVASYMVSWACLASDFSTYLKPDTSSLKIFTYSYLGLAVPTILLMTLGAAIGNTIPHVPAWQAAYDRTLVGGVLAAMLRPAGGFGRLLVALLAFSLLGNLAATTYSVTLNLQLLVPPLARVPRYVFSAVTAAVVIPLAIAAAHDFFVTLENVVSLIGYWTSAFTAILLVEHLAFRRGDCSSQGYDPDAWDDARRLPWGAAAVAAGALAFGLVVPSMAQVYWTGPIAEKTGDIGFEVAFALAGTLYVPLRWAEKRWAGR</sequence>
<feature type="transmembrane region" description="Helical" evidence="9">
    <location>
        <begin position="288"/>
        <end position="307"/>
    </location>
</feature>
<feature type="region of interest" description="Disordered" evidence="8">
    <location>
        <begin position="1"/>
        <end position="25"/>
    </location>
</feature>
<feature type="transmembrane region" description="Helical" evidence="9">
    <location>
        <begin position="411"/>
        <end position="430"/>
    </location>
</feature>
<dbReference type="RefSeq" id="XP_070865176.1">
    <property type="nucleotide sequence ID" value="XM_071012442.1"/>
</dbReference>
<evidence type="ECO:0000256" key="3">
    <source>
        <dbReference type="ARBA" id="ARBA00022448"/>
    </source>
</evidence>
<proteinExistence type="inferred from homology"/>
<organism evidence="10 11">
    <name type="scientific">Remersonia thermophila</name>
    <dbReference type="NCBI Taxonomy" id="72144"/>
    <lineage>
        <taxon>Eukaryota</taxon>
        <taxon>Fungi</taxon>
        <taxon>Dikarya</taxon>
        <taxon>Ascomycota</taxon>
        <taxon>Pezizomycotina</taxon>
        <taxon>Sordariomycetes</taxon>
        <taxon>Sordariomycetidae</taxon>
        <taxon>Sordariales</taxon>
        <taxon>Sordariales incertae sedis</taxon>
        <taxon>Remersonia</taxon>
    </lineage>
</organism>
<feature type="transmembrane region" description="Helical" evidence="9">
    <location>
        <begin position="145"/>
        <end position="170"/>
    </location>
</feature>
<feature type="transmembrane region" description="Helical" evidence="9">
    <location>
        <begin position="343"/>
        <end position="367"/>
    </location>
</feature>
<dbReference type="PIRSF" id="PIRSF002744">
    <property type="entry name" value="Pur-cyt_permease"/>
    <property type="match status" value="1"/>
</dbReference>
<comment type="caution">
    <text evidence="10">The sequence shown here is derived from an EMBL/GenBank/DDBJ whole genome shotgun (WGS) entry which is preliminary data.</text>
</comment>
<evidence type="ECO:0000256" key="1">
    <source>
        <dbReference type="ARBA" id="ARBA00004141"/>
    </source>
</evidence>
<feature type="transmembrane region" description="Helical" evidence="9">
    <location>
        <begin position="379"/>
        <end position="399"/>
    </location>
</feature>
<keyword evidence="4 9" id="KW-0812">Transmembrane</keyword>
<reference evidence="10 11" key="1">
    <citation type="journal article" date="2024" name="Commun. Biol.">
        <title>Comparative genomic analysis of thermophilic fungi reveals convergent evolutionary adaptations and gene losses.</title>
        <authorList>
            <person name="Steindorff A.S."/>
            <person name="Aguilar-Pontes M.V."/>
            <person name="Robinson A.J."/>
            <person name="Andreopoulos B."/>
            <person name="LaButti K."/>
            <person name="Kuo A."/>
            <person name="Mondo S."/>
            <person name="Riley R."/>
            <person name="Otillar R."/>
            <person name="Haridas S."/>
            <person name="Lipzen A."/>
            <person name="Grimwood J."/>
            <person name="Schmutz J."/>
            <person name="Clum A."/>
            <person name="Reid I.D."/>
            <person name="Moisan M.C."/>
            <person name="Butler G."/>
            <person name="Nguyen T.T.M."/>
            <person name="Dewar K."/>
            <person name="Conant G."/>
            <person name="Drula E."/>
            <person name="Henrissat B."/>
            <person name="Hansel C."/>
            <person name="Singer S."/>
            <person name="Hutchinson M.I."/>
            <person name="de Vries R.P."/>
            <person name="Natvig D.O."/>
            <person name="Powell A.J."/>
            <person name="Tsang A."/>
            <person name="Grigoriev I.V."/>
        </authorList>
    </citation>
    <scope>NUCLEOTIDE SEQUENCE [LARGE SCALE GENOMIC DNA]</scope>
    <source>
        <strain evidence="10 11">ATCC 22073</strain>
    </source>
</reference>
<evidence type="ECO:0000256" key="4">
    <source>
        <dbReference type="ARBA" id="ARBA00022692"/>
    </source>
</evidence>
<evidence type="ECO:0000256" key="8">
    <source>
        <dbReference type="SAM" id="MobiDB-lite"/>
    </source>
</evidence>
<dbReference type="InterPro" id="IPR001248">
    <property type="entry name" value="Pur-cyt_permease"/>
</dbReference>
<feature type="transmembrane region" description="Helical" evidence="9">
    <location>
        <begin position="75"/>
        <end position="98"/>
    </location>
</feature>
<dbReference type="EMBL" id="JAZGUE010000005">
    <property type="protein sequence ID" value="KAL2266449.1"/>
    <property type="molecule type" value="Genomic_DNA"/>
</dbReference>
<comment type="similarity">
    <text evidence="2 7">Belongs to the purine-cytosine permease (2.A.39) family.</text>
</comment>
<evidence type="ECO:0000313" key="10">
    <source>
        <dbReference type="EMBL" id="KAL2266449.1"/>
    </source>
</evidence>
<feature type="transmembrane region" description="Helical" evidence="9">
    <location>
        <begin position="488"/>
        <end position="507"/>
    </location>
</feature>
<protein>
    <submittedName>
        <fullName evidence="10">Uncharacterized protein</fullName>
    </submittedName>
</protein>
<dbReference type="PANTHER" id="PTHR31806:SF5">
    <property type="entry name" value="PURINE-CYTOSINE PERMEASE FCY21"/>
    <property type="match status" value="1"/>
</dbReference>
<name>A0ABR4D8U3_9PEZI</name>
<evidence type="ECO:0000256" key="6">
    <source>
        <dbReference type="ARBA" id="ARBA00023136"/>
    </source>
</evidence>
<keyword evidence="6 7" id="KW-0472">Membrane</keyword>
<evidence type="ECO:0000256" key="7">
    <source>
        <dbReference type="PIRNR" id="PIRNR002744"/>
    </source>
</evidence>
<dbReference type="InterPro" id="IPR026030">
    <property type="entry name" value="Pur-cyt_permease_Fcy2/21/22"/>
</dbReference>
<dbReference type="Gene3D" id="1.10.4160.10">
    <property type="entry name" value="Hydantoin permease"/>
    <property type="match status" value="1"/>
</dbReference>
<keyword evidence="11" id="KW-1185">Reference proteome</keyword>
<feature type="transmembrane region" description="Helical" evidence="9">
    <location>
        <begin position="182"/>
        <end position="205"/>
    </location>
</feature>
<keyword evidence="3 7" id="KW-0813">Transport</keyword>
<gene>
    <name evidence="10" type="ORF">VTJ83DRAFT_5801</name>
</gene>
<evidence type="ECO:0000256" key="2">
    <source>
        <dbReference type="ARBA" id="ARBA00008974"/>
    </source>
</evidence>
<dbReference type="GeneID" id="98127086"/>
<feature type="transmembrane region" description="Helical" evidence="9">
    <location>
        <begin position="212"/>
        <end position="229"/>
    </location>
</feature>
<feature type="transmembrane region" description="Helical" evidence="9">
    <location>
        <begin position="451"/>
        <end position="476"/>
    </location>
</feature>
<dbReference type="Proteomes" id="UP001600064">
    <property type="component" value="Unassembled WGS sequence"/>
</dbReference>
<evidence type="ECO:0000256" key="5">
    <source>
        <dbReference type="ARBA" id="ARBA00022989"/>
    </source>
</evidence>
<feature type="transmembrane region" description="Helical" evidence="9">
    <location>
        <begin position="104"/>
        <end position="124"/>
    </location>
</feature>
<accession>A0ABR4D8U3</accession>
<keyword evidence="5 9" id="KW-1133">Transmembrane helix</keyword>
<evidence type="ECO:0000313" key="11">
    <source>
        <dbReference type="Proteomes" id="UP001600064"/>
    </source>
</evidence>
<dbReference type="Pfam" id="PF02133">
    <property type="entry name" value="Transp_cyt_pur"/>
    <property type="match status" value="1"/>
</dbReference>
<dbReference type="PANTHER" id="PTHR31806">
    <property type="entry name" value="PURINE-CYTOSINE PERMEASE FCY2-RELATED"/>
    <property type="match status" value="1"/>
</dbReference>